<comment type="caution">
    <text evidence="1">The sequence shown here is derived from an EMBL/GenBank/DDBJ whole genome shotgun (WGS) entry which is preliminary data.</text>
</comment>
<dbReference type="AlphaFoldDB" id="A0A743P0U2"/>
<reference evidence="1" key="2">
    <citation type="submission" date="2020-02" db="EMBL/GenBank/DDBJ databases">
        <authorList>
            <consortium name="NCBI Pathogen Detection Project"/>
        </authorList>
    </citation>
    <scope>NUCLEOTIDE SEQUENCE</scope>
    <source>
        <strain evidence="1">MA.CK_00/00001968</strain>
    </source>
</reference>
<evidence type="ECO:0000313" key="1">
    <source>
        <dbReference type="EMBL" id="HAF2128862.1"/>
    </source>
</evidence>
<gene>
    <name evidence="1" type="ORF">G9F27_003056</name>
</gene>
<proteinExistence type="predicted"/>
<sequence length="619" mass="70815">MMNSIVFKSQSDLDAERNIQDFIFFCREKLTVFGVDLQWDASIWKGVAVFSKIDKAKDDSFLDGNFIDFSKSYVRYMQALSPAKKTGAKIMALKCLEKALLQVCKNAHVYNVSTIVLDEALQIASNYYKNEVLYKCGYELERLACFLSENHFVKFGYLGWVNPIKLKNKNSYLPEKEDGNRKNKLPDEQALLAVANIFSQKDEVLSSRDLFTTSVCALLMCSPSRVSEILALPADCEITRKDKNGVGRYGLRYYAAKGGGATIKWIPDVMVPVAKKAISRLRVLSDNARSLARWYECSPGKFYRHSLCPNVNENEPLDAIQVCHALGYLLSDKKQCINKVKRISLDGGISFLNPADGHYTLRTLWKMITGLLPEDFPWFDKEKSVKYSNALCLLNLNQLNESKLENSYVLYKPTYASFYNDICKSKKSVSGMKNIFERYNYFDDSGEAFYLRSHQPRHLLNTLAHLGDMSDLDIAKWSGRVSILQNRDYDHTSQEEMLEKIGLMRLGNHRYCNQKEEQSDTHGDIEGFVKPEHGAIHLTPHGYCIHNYLIPPCSKLIEAGSYISSDYEKMTMQERDEIIKKEHTLHQLAKKAMDEGFYGADKWVSFHNDLLSVLEKYTI</sequence>
<organism evidence="1">
    <name type="scientific">Salmonella enterica</name>
    <name type="common">Salmonella choleraesuis</name>
    <dbReference type="NCBI Taxonomy" id="28901"/>
    <lineage>
        <taxon>Bacteria</taxon>
        <taxon>Pseudomonadati</taxon>
        <taxon>Pseudomonadota</taxon>
        <taxon>Gammaproteobacteria</taxon>
        <taxon>Enterobacterales</taxon>
        <taxon>Enterobacteriaceae</taxon>
        <taxon>Salmonella</taxon>
    </lineage>
</organism>
<reference evidence="1" key="1">
    <citation type="journal article" date="2018" name="Genome Biol.">
        <title>SKESA: strategic k-mer extension for scrupulous assemblies.</title>
        <authorList>
            <person name="Souvorov A."/>
            <person name="Agarwala R."/>
            <person name="Lipman D.J."/>
        </authorList>
    </citation>
    <scope>NUCLEOTIDE SEQUENCE</scope>
    <source>
        <strain evidence="1">MA.CK_00/00001968</strain>
    </source>
</reference>
<keyword evidence="1" id="KW-0238">DNA-binding</keyword>
<dbReference type="GO" id="GO:0003677">
    <property type="term" value="F:DNA binding"/>
    <property type="evidence" value="ECO:0007669"/>
    <property type="project" value="UniProtKB-KW"/>
</dbReference>
<accession>A0A743P0U2</accession>
<name>A0A743P0U2_SALER</name>
<dbReference type="EMBL" id="DAAUQX010000025">
    <property type="protein sequence ID" value="HAF2128862.1"/>
    <property type="molecule type" value="Genomic_DNA"/>
</dbReference>
<protein>
    <submittedName>
        <fullName evidence="1">DNA-binding protein</fullName>
    </submittedName>
</protein>